<dbReference type="InParanoid" id="A0A1X7UXH1"/>
<proteinExistence type="predicted"/>
<dbReference type="AlphaFoldDB" id="A0A1X7UXH1"/>
<sequence>MFLSSYATTLAFHSLSSIIFKSLSLVTPVFLYSKYFTYSSLFLSKYIRYSASSLGDLKSSINIMECSLGAQSLTVGDPLTTGTDPA</sequence>
<evidence type="ECO:0000313" key="2">
    <source>
        <dbReference type="EnsemblMetazoa" id="Aqu2.1.32665_001"/>
    </source>
</evidence>
<reference evidence="2" key="1">
    <citation type="submission" date="2017-05" db="UniProtKB">
        <authorList>
            <consortium name="EnsemblMetazoa"/>
        </authorList>
    </citation>
    <scope>IDENTIFICATION</scope>
</reference>
<keyword evidence="1" id="KW-0812">Transmembrane</keyword>
<name>A0A1X7UXH1_AMPQE</name>
<dbReference type="EnsemblMetazoa" id="Aqu2.1.32665_001">
    <property type="protein sequence ID" value="Aqu2.1.32665_001"/>
    <property type="gene ID" value="Aqu2.1.32665"/>
</dbReference>
<keyword evidence="1" id="KW-1133">Transmembrane helix</keyword>
<accession>A0A1X7UXH1</accession>
<organism evidence="2">
    <name type="scientific">Amphimedon queenslandica</name>
    <name type="common">Sponge</name>
    <dbReference type="NCBI Taxonomy" id="400682"/>
    <lineage>
        <taxon>Eukaryota</taxon>
        <taxon>Metazoa</taxon>
        <taxon>Porifera</taxon>
        <taxon>Demospongiae</taxon>
        <taxon>Heteroscleromorpha</taxon>
        <taxon>Haplosclerida</taxon>
        <taxon>Niphatidae</taxon>
        <taxon>Amphimedon</taxon>
    </lineage>
</organism>
<keyword evidence="1" id="KW-0472">Membrane</keyword>
<feature type="transmembrane region" description="Helical" evidence="1">
    <location>
        <begin position="12"/>
        <end position="32"/>
    </location>
</feature>
<evidence type="ECO:0000256" key="1">
    <source>
        <dbReference type="SAM" id="Phobius"/>
    </source>
</evidence>
<protein>
    <submittedName>
        <fullName evidence="2">Uncharacterized protein</fullName>
    </submittedName>
</protein>